<keyword evidence="1" id="KW-0472">Membrane</keyword>
<dbReference type="EnsemblPlants" id="Solyc01g065960.2.1">
    <property type="protein sequence ID" value="Solyc01g065960.2.1"/>
    <property type="gene ID" value="Solyc01g065960.2"/>
</dbReference>
<proteinExistence type="predicted"/>
<evidence type="ECO:0000313" key="2">
    <source>
        <dbReference type="EnsemblPlants" id="Solyc01g065960.2.1"/>
    </source>
</evidence>
<protein>
    <submittedName>
        <fullName evidence="2">Uncharacterized protein</fullName>
    </submittedName>
</protein>
<dbReference type="Proteomes" id="UP000004994">
    <property type="component" value="Chromosome 1"/>
</dbReference>
<keyword evidence="1" id="KW-0812">Transmembrane</keyword>
<dbReference type="PaxDb" id="4081-Solyc01g065960.1.1"/>
<dbReference type="AlphaFoldDB" id="A0A3Q7EFJ9"/>
<accession>A0A3Q7EFJ9</accession>
<dbReference type="InParanoid" id="A0A3Q7EFJ9"/>
<feature type="transmembrane region" description="Helical" evidence="1">
    <location>
        <begin position="6"/>
        <end position="26"/>
    </location>
</feature>
<sequence>MWVGIRVSIASIIILADLVMLIIWLCSKDDIKKSSPGRRPLFLHAAVVTNTLLDYREFISYICKAYKGTVPIPGCSSSYSISSTSTSFVEQRVTQAASA</sequence>
<keyword evidence="1" id="KW-1133">Transmembrane helix</keyword>
<evidence type="ECO:0000313" key="3">
    <source>
        <dbReference type="Proteomes" id="UP000004994"/>
    </source>
</evidence>
<evidence type="ECO:0000256" key="1">
    <source>
        <dbReference type="SAM" id="Phobius"/>
    </source>
</evidence>
<name>A0A3Q7EFJ9_SOLLC</name>
<dbReference type="Gramene" id="Solyc01g065960.2.1">
    <property type="protein sequence ID" value="Solyc01g065960.2.1"/>
    <property type="gene ID" value="Solyc01g065960.2"/>
</dbReference>
<organism evidence="2">
    <name type="scientific">Solanum lycopersicum</name>
    <name type="common">Tomato</name>
    <name type="synonym">Lycopersicon esculentum</name>
    <dbReference type="NCBI Taxonomy" id="4081"/>
    <lineage>
        <taxon>Eukaryota</taxon>
        <taxon>Viridiplantae</taxon>
        <taxon>Streptophyta</taxon>
        <taxon>Embryophyta</taxon>
        <taxon>Tracheophyta</taxon>
        <taxon>Spermatophyta</taxon>
        <taxon>Magnoliopsida</taxon>
        <taxon>eudicotyledons</taxon>
        <taxon>Gunneridae</taxon>
        <taxon>Pentapetalae</taxon>
        <taxon>asterids</taxon>
        <taxon>lamiids</taxon>
        <taxon>Solanales</taxon>
        <taxon>Solanaceae</taxon>
        <taxon>Solanoideae</taxon>
        <taxon>Solaneae</taxon>
        <taxon>Solanum</taxon>
        <taxon>Solanum subgen. Lycopersicon</taxon>
    </lineage>
</organism>
<keyword evidence="3" id="KW-1185">Reference proteome</keyword>
<reference evidence="2" key="2">
    <citation type="submission" date="2019-01" db="UniProtKB">
        <authorList>
            <consortium name="EnsemblPlants"/>
        </authorList>
    </citation>
    <scope>IDENTIFICATION</scope>
    <source>
        <strain evidence="2">cv. Heinz 1706</strain>
    </source>
</reference>
<reference evidence="2" key="1">
    <citation type="journal article" date="2012" name="Nature">
        <title>The tomato genome sequence provides insights into fleshy fruit evolution.</title>
        <authorList>
            <consortium name="Tomato Genome Consortium"/>
        </authorList>
    </citation>
    <scope>NUCLEOTIDE SEQUENCE [LARGE SCALE GENOMIC DNA]</scope>
    <source>
        <strain evidence="2">cv. Heinz 1706</strain>
    </source>
</reference>